<evidence type="ECO:0000256" key="1">
    <source>
        <dbReference type="SAM" id="MobiDB-lite"/>
    </source>
</evidence>
<comment type="caution">
    <text evidence="3">The sequence shown here is derived from an EMBL/GenBank/DDBJ whole genome shotgun (WGS) entry which is preliminary data.</text>
</comment>
<name>A0A812NBY2_9DINO</name>
<dbReference type="GO" id="GO:0008270">
    <property type="term" value="F:zinc ion binding"/>
    <property type="evidence" value="ECO:0007669"/>
    <property type="project" value="InterPro"/>
</dbReference>
<gene>
    <name evidence="3" type="ORF">SNAT2548_LOCUS15737</name>
</gene>
<organism evidence="3 4">
    <name type="scientific">Symbiodinium natans</name>
    <dbReference type="NCBI Taxonomy" id="878477"/>
    <lineage>
        <taxon>Eukaryota</taxon>
        <taxon>Sar</taxon>
        <taxon>Alveolata</taxon>
        <taxon>Dinophyceae</taxon>
        <taxon>Suessiales</taxon>
        <taxon>Symbiodiniaceae</taxon>
        <taxon>Symbiodinium</taxon>
    </lineage>
</organism>
<evidence type="ECO:0000313" key="4">
    <source>
        <dbReference type="Proteomes" id="UP000604046"/>
    </source>
</evidence>
<dbReference type="OrthoDB" id="2449614at2759"/>
<dbReference type="InterPro" id="IPR004170">
    <property type="entry name" value="WWE_dom"/>
</dbReference>
<dbReference type="InterPro" id="IPR037197">
    <property type="entry name" value="WWE_dom_sf"/>
</dbReference>
<dbReference type="AlphaFoldDB" id="A0A812NBY2"/>
<keyword evidence="4" id="KW-1185">Reference proteome</keyword>
<dbReference type="EMBL" id="CAJNDS010002057">
    <property type="protein sequence ID" value="CAE7299050.1"/>
    <property type="molecule type" value="Genomic_DNA"/>
</dbReference>
<proteinExistence type="predicted"/>
<accession>A0A812NBY2</accession>
<dbReference type="Gene3D" id="3.30.720.50">
    <property type="match status" value="1"/>
</dbReference>
<sequence length="367" mass="41233">MSCLSEEERGLSPLFMEILAALWMHKGSLGGFKHFPERPCLGQKVTREDFCSGYSDFEYVYMTILGLAKLHSLVEEITLQNNGQVFTRNPGVQLLERACGMTMHGDREGANALLRSAPAALLEAFQVAKSSGKMLDFFRNAFDRQADPCLEGRTSRLLQYLEKHRHTATTMAPWEDVSLQRLPNGASSRDIAGEHLRVFCNECTWLWSRQRRLSYEDAKAARFGSDANLAEDFARVFNAQTFREAMRARGVVRRSPSVQWEVQVENGSWAGYEAEASAAIEAAHSARTNMLELRLGPRGWKYVIDLGNKVQLNPKTRKSRPIRRQEAPISPSSPSSPSPGSVKLTEVELEEAVQFFVDMQTLPPHPP</sequence>
<dbReference type="Pfam" id="PF02825">
    <property type="entry name" value="WWE"/>
    <property type="match status" value="1"/>
</dbReference>
<dbReference type="SUPFAM" id="SSF117839">
    <property type="entry name" value="WWE domain"/>
    <property type="match status" value="1"/>
</dbReference>
<feature type="domain" description="WWE" evidence="2">
    <location>
        <begin position="246"/>
        <end position="324"/>
    </location>
</feature>
<dbReference type="Proteomes" id="UP000604046">
    <property type="component" value="Unassembled WGS sequence"/>
</dbReference>
<feature type="region of interest" description="Disordered" evidence="1">
    <location>
        <begin position="314"/>
        <end position="344"/>
    </location>
</feature>
<dbReference type="SMART" id="SM00678">
    <property type="entry name" value="WWE"/>
    <property type="match status" value="1"/>
</dbReference>
<reference evidence="3" key="1">
    <citation type="submission" date="2021-02" db="EMBL/GenBank/DDBJ databases">
        <authorList>
            <person name="Dougan E. K."/>
            <person name="Rhodes N."/>
            <person name="Thang M."/>
            <person name="Chan C."/>
        </authorList>
    </citation>
    <scope>NUCLEOTIDE SEQUENCE</scope>
</reference>
<dbReference type="InterPro" id="IPR018123">
    <property type="entry name" value="WWE-dom_subgr"/>
</dbReference>
<evidence type="ECO:0000259" key="2">
    <source>
        <dbReference type="PROSITE" id="PS50918"/>
    </source>
</evidence>
<feature type="compositionally biased region" description="Low complexity" evidence="1">
    <location>
        <begin position="328"/>
        <end position="341"/>
    </location>
</feature>
<dbReference type="PROSITE" id="PS50918">
    <property type="entry name" value="WWE"/>
    <property type="match status" value="1"/>
</dbReference>
<evidence type="ECO:0000313" key="3">
    <source>
        <dbReference type="EMBL" id="CAE7299050.1"/>
    </source>
</evidence>
<protein>
    <recommendedName>
        <fullName evidence="2">WWE domain-containing protein</fullName>
    </recommendedName>
</protein>